<dbReference type="RefSeq" id="WP_286286504.1">
    <property type="nucleotide sequence ID" value="NZ_JASXSZ010000001.1"/>
</dbReference>
<organism evidence="1 2">
    <name type="scientific">Microbacterium candidum</name>
    <dbReference type="NCBI Taxonomy" id="3041922"/>
    <lineage>
        <taxon>Bacteria</taxon>
        <taxon>Bacillati</taxon>
        <taxon>Actinomycetota</taxon>
        <taxon>Actinomycetes</taxon>
        <taxon>Micrococcales</taxon>
        <taxon>Microbacteriaceae</taxon>
        <taxon>Microbacterium</taxon>
    </lineage>
</organism>
<evidence type="ECO:0000313" key="1">
    <source>
        <dbReference type="EMBL" id="MDL9978257.1"/>
    </source>
</evidence>
<proteinExistence type="predicted"/>
<dbReference type="InterPro" id="IPR025447">
    <property type="entry name" value="DUF4192"/>
</dbReference>
<accession>A0ABT7MUX9</accession>
<gene>
    <name evidence="1" type="ORF">QSV35_02840</name>
</gene>
<sequence>MTTIVRAKGAAHFLSLVPSMLGFTPSESLVLIPFERGRSIGGMRFDLPASDEPADAVDRIAATIIGMVCRVAQADAFAVVVYTDAPYGSIGEPPQAALAASLLAKADACGLTLTDALCVAVDAWGSYVDPDCPDDGRPLELLPGSRDLGVGRLDRDQAAGAELPASEPTEREQVARAVDSLTHAVLLVTEQTAETDARIDPAALSALCALNDLPLLFETALDWHPASLDPFDAASMIYCLARPALRDVALAQWCDDLAAGDAALDAQLRWEEGDGFPDELACRMWGEGAQPSPDRLRAALELCRRLAAVAPEAAKPGPLAVCAWLSWALGRSTHAEVYSRQALEIEPEHGLSEIVLAFVMGSHLPDWAFQRPTRPALASAT</sequence>
<dbReference type="Proteomes" id="UP001235064">
    <property type="component" value="Unassembled WGS sequence"/>
</dbReference>
<protein>
    <submittedName>
        <fullName evidence="1">DUF4192 family protein</fullName>
    </submittedName>
</protein>
<comment type="caution">
    <text evidence="1">The sequence shown here is derived from an EMBL/GenBank/DDBJ whole genome shotgun (WGS) entry which is preliminary data.</text>
</comment>
<evidence type="ECO:0000313" key="2">
    <source>
        <dbReference type="Proteomes" id="UP001235064"/>
    </source>
</evidence>
<reference evidence="1 2" key="1">
    <citation type="submission" date="2023-06" db="EMBL/GenBank/DDBJ databases">
        <title>Microbacterium sp. nov., isolated from a waste landfill.</title>
        <authorList>
            <person name="Wen W."/>
        </authorList>
    </citation>
    <scope>NUCLEOTIDE SEQUENCE [LARGE SCALE GENOMIC DNA]</scope>
    <source>
        <strain evidence="1 2">ASV49</strain>
    </source>
</reference>
<name>A0ABT7MUX9_9MICO</name>
<dbReference type="EMBL" id="JASXSZ010000001">
    <property type="protein sequence ID" value="MDL9978257.1"/>
    <property type="molecule type" value="Genomic_DNA"/>
</dbReference>
<keyword evidence="2" id="KW-1185">Reference proteome</keyword>
<dbReference type="Pfam" id="PF13830">
    <property type="entry name" value="DUF4192"/>
    <property type="match status" value="1"/>
</dbReference>